<organism evidence="1">
    <name type="scientific">Gordonia sp. MP11Mi</name>
    <dbReference type="NCBI Taxonomy" id="3022769"/>
    <lineage>
        <taxon>Bacteria</taxon>
        <taxon>Bacillati</taxon>
        <taxon>Actinomycetota</taxon>
        <taxon>Actinomycetes</taxon>
        <taxon>Mycobacteriales</taxon>
        <taxon>Gordoniaceae</taxon>
        <taxon>Gordonia</taxon>
    </lineage>
</organism>
<protein>
    <submittedName>
        <fullName evidence="1">Uncharacterized protein</fullName>
    </submittedName>
</protein>
<gene>
    <name evidence="1" type="ORF">MP11Mi_36840</name>
</gene>
<dbReference type="RefSeq" id="WP_420040290.1">
    <property type="nucleotide sequence ID" value="NZ_CP128986.1"/>
</dbReference>
<accession>A0AA97GX55</accession>
<dbReference type="EMBL" id="CP128986">
    <property type="protein sequence ID" value="WOC14560.1"/>
    <property type="molecule type" value="Genomic_DNA"/>
</dbReference>
<reference evidence="1" key="1">
    <citation type="submission" date="2023-06" db="EMBL/GenBank/DDBJ databases">
        <title>Gordonia sp. nov. and Pseudochrobactrum sp. nov., two species isolated from the burying beetle Nicrophorus vespilloides.</title>
        <authorList>
            <person name="Poehlein A."/>
            <person name="Guzman J."/>
            <person name="Daniel R."/>
            <person name="Vilcinskas A."/>
        </authorList>
    </citation>
    <scope>NUCLEOTIDE SEQUENCE</scope>
    <source>
        <strain evidence="1">MP11Mi</strain>
    </source>
</reference>
<name>A0AA97GX55_9ACTN</name>
<proteinExistence type="predicted"/>
<dbReference type="AlphaFoldDB" id="A0AA97GX55"/>
<sequence>MITQSRDLNTTAPRGHFYASIDEYRHARPGHVRNPQSVVTGIQEEDALSVPGDVLAEWDVLFYPVIGARAVSSATGEDGAGEDPAGDVLAHRTLRRARHSRTSLVDDDSHPVVLLAADVPIADAEHAWQRVVSKADHDGTLSDLLIESVGTG</sequence>
<evidence type="ECO:0000313" key="1">
    <source>
        <dbReference type="EMBL" id="WOC14560.1"/>
    </source>
</evidence>